<dbReference type="STRING" id="561176.SAMN04488561_6986"/>
<dbReference type="PANTHER" id="PTHR46696:SF6">
    <property type="entry name" value="P450, PUTATIVE (EUROFUNG)-RELATED"/>
    <property type="match status" value="1"/>
</dbReference>
<dbReference type="InterPro" id="IPR017972">
    <property type="entry name" value="Cyt_P450_CS"/>
</dbReference>
<accession>A0A1H5PYV0</accession>
<dbReference type="PROSITE" id="PS00086">
    <property type="entry name" value="CYTOCHROME_P450"/>
    <property type="match status" value="1"/>
</dbReference>
<proteinExistence type="inferred from homology"/>
<keyword evidence="2" id="KW-0503">Monooxygenase</keyword>
<dbReference type="PANTHER" id="PTHR46696">
    <property type="entry name" value="P450, PUTATIVE (EUROFUNG)-RELATED"/>
    <property type="match status" value="1"/>
</dbReference>
<dbReference type="InterPro" id="IPR002397">
    <property type="entry name" value="Cyt_P450_B"/>
</dbReference>
<organism evidence="3 4">
    <name type="scientific">Jiangella alba</name>
    <dbReference type="NCBI Taxonomy" id="561176"/>
    <lineage>
        <taxon>Bacteria</taxon>
        <taxon>Bacillati</taxon>
        <taxon>Actinomycetota</taxon>
        <taxon>Actinomycetes</taxon>
        <taxon>Jiangellales</taxon>
        <taxon>Jiangellaceae</taxon>
        <taxon>Jiangella</taxon>
    </lineage>
</organism>
<dbReference type="PRINTS" id="PR00359">
    <property type="entry name" value="BP450"/>
</dbReference>
<dbReference type="SUPFAM" id="SSF48264">
    <property type="entry name" value="Cytochrome P450"/>
    <property type="match status" value="1"/>
</dbReference>
<dbReference type="InterPro" id="IPR001128">
    <property type="entry name" value="Cyt_P450"/>
</dbReference>
<dbReference type="GO" id="GO:0016705">
    <property type="term" value="F:oxidoreductase activity, acting on paired donors, with incorporation or reduction of molecular oxygen"/>
    <property type="evidence" value="ECO:0007669"/>
    <property type="project" value="InterPro"/>
</dbReference>
<dbReference type="GO" id="GO:0020037">
    <property type="term" value="F:heme binding"/>
    <property type="evidence" value="ECO:0007669"/>
    <property type="project" value="InterPro"/>
</dbReference>
<dbReference type="RefSeq" id="WP_069111334.1">
    <property type="nucleotide sequence ID" value="NZ_FNUC01000004.1"/>
</dbReference>
<keyword evidence="2" id="KW-0479">Metal-binding</keyword>
<keyword evidence="2" id="KW-0408">Iron</keyword>
<gene>
    <name evidence="3" type="ORF">SAMN04488561_6986</name>
</gene>
<evidence type="ECO:0000256" key="2">
    <source>
        <dbReference type="RuleBase" id="RU000461"/>
    </source>
</evidence>
<name>A0A1H5PYV0_9ACTN</name>
<dbReference type="GO" id="GO:0005506">
    <property type="term" value="F:iron ion binding"/>
    <property type="evidence" value="ECO:0007669"/>
    <property type="project" value="InterPro"/>
</dbReference>
<dbReference type="Gene3D" id="1.10.630.10">
    <property type="entry name" value="Cytochrome P450"/>
    <property type="match status" value="1"/>
</dbReference>
<evidence type="ECO:0000313" key="3">
    <source>
        <dbReference type="EMBL" id="SEF18915.1"/>
    </source>
</evidence>
<keyword evidence="2" id="KW-0349">Heme</keyword>
<reference evidence="4" key="1">
    <citation type="submission" date="2016-10" db="EMBL/GenBank/DDBJ databases">
        <authorList>
            <person name="Varghese N."/>
            <person name="Submissions S."/>
        </authorList>
    </citation>
    <scope>NUCLEOTIDE SEQUENCE [LARGE SCALE GENOMIC DNA]</scope>
    <source>
        <strain evidence="4">DSM 45237</strain>
    </source>
</reference>
<dbReference type="GO" id="GO:0004497">
    <property type="term" value="F:monooxygenase activity"/>
    <property type="evidence" value="ECO:0007669"/>
    <property type="project" value="UniProtKB-KW"/>
</dbReference>
<dbReference type="Pfam" id="PF00067">
    <property type="entry name" value="p450"/>
    <property type="match status" value="1"/>
</dbReference>
<evidence type="ECO:0000313" key="4">
    <source>
        <dbReference type="Proteomes" id="UP000181980"/>
    </source>
</evidence>
<dbReference type="OrthoDB" id="54272at2"/>
<protein>
    <submittedName>
        <fullName evidence="3">Cytochrome P450</fullName>
    </submittedName>
</protein>
<dbReference type="EMBL" id="FNUC01000004">
    <property type="protein sequence ID" value="SEF18915.1"/>
    <property type="molecule type" value="Genomic_DNA"/>
</dbReference>
<dbReference type="AlphaFoldDB" id="A0A1H5PYV0"/>
<keyword evidence="4" id="KW-1185">Reference proteome</keyword>
<comment type="similarity">
    <text evidence="1 2">Belongs to the cytochrome P450 family.</text>
</comment>
<dbReference type="InterPro" id="IPR036396">
    <property type="entry name" value="Cyt_P450_sf"/>
</dbReference>
<sequence length="402" mass="43757">MSTAPNIEGTGCPYHAAVMPTDGTPFRPSPQFAAWRAEAPATHLTADDGNVGWFVTGYDLARAVLEDAARFSQADQRHPVGHHAFSGHLPDNDLVDAFMAGNVLGLDPPQHTRVRRTVVGRFSVRSVRGQLPAVRAFVERRLDEIVAAGSSADLFWDFGVPVSVFAHCRVLGIPEHRSGEFTDIFAAEDLRPEEMIAFAREVLELKRDDLGEDTISDILRSDLTDAESLGITSVLMGSGRDAIAYMIPTTMVSLLTDPGQLAALRRDPALIRPAVEEFVRFHAMFVSAHPRTVAEDVTLQGIEFRAGESVWVSTVAANRDGDRFADPDTFDVTRDAFGHIAFGHGIHGCIGQQLARVVIAEAITQLLDRLPSLRLVEAAQSAPLPFAGPLPTYSPGRVHVEW</sequence>
<keyword evidence="2" id="KW-0560">Oxidoreductase</keyword>
<evidence type="ECO:0000256" key="1">
    <source>
        <dbReference type="ARBA" id="ARBA00010617"/>
    </source>
</evidence>
<dbReference type="Proteomes" id="UP000181980">
    <property type="component" value="Unassembled WGS sequence"/>
</dbReference>